<reference evidence="2 3" key="1">
    <citation type="submission" date="2019-01" db="EMBL/GenBank/DDBJ databases">
        <title>Draft genome sequence of Dictyobacter sp. Uno17.</title>
        <authorList>
            <person name="Wang C.M."/>
            <person name="Zheng Y."/>
            <person name="Sakai Y."/>
            <person name="Abe K."/>
            <person name="Yokota A."/>
            <person name="Yabe S."/>
        </authorList>
    </citation>
    <scope>NUCLEOTIDE SEQUENCE [LARGE SCALE GENOMIC DNA]</scope>
    <source>
        <strain evidence="2 3">Uno17</strain>
    </source>
</reference>
<keyword evidence="3" id="KW-1185">Reference proteome</keyword>
<gene>
    <name evidence="2" type="ORF">KDI_25630</name>
</gene>
<dbReference type="Proteomes" id="UP000322530">
    <property type="component" value="Unassembled WGS sequence"/>
</dbReference>
<accession>A0A5A5TD90</accession>
<dbReference type="EMBL" id="BIXY01000034">
    <property type="protein sequence ID" value="GCF08999.1"/>
    <property type="molecule type" value="Genomic_DNA"/>
</dbReference>
<protein>
    <submittedName>
        <fullName evidence="2">Uncharacterized protein</fullName>
    </submittedName>
</protein>
<evidence type="ECO:0000313" key="3">
    <source>
        <dbReference type="Proteomes" id="UP000322530"/>
    </source>
</evidence>
<feature type="region of interest" description="Disordered" evidence="1">
    <location>
        <begin position="30"/>
        <end position="63"/>
    </location>
</feature>
<organism evidence="2 3">
    <name type="scientific">Dictyobacter arantiisoli</name>
    <dbReference type="NCBI Taxonomy" id="2014874"/>
    <lineage>
        <taxon>Bacteria</taxon>
        <taxon>Bacillati</taxon>
        <taxon>Chloroflexota</taxon>
        <taxon>Ktedonobacteria</taxon>
        <taxon>Ktedonobacterales</taxon>
        <taxon>Dictyobacteraceae</taxon>
        <taxon>Dictyobacter</taxon>
    </lineage>
</organism>
<evidence type="ECO:0000313" key="2">
    <source>
        <dbReference type="EMBL" id="GCF08999.1"/>
    </source>
</evidence>
<dbReference type="AlphaFoldDB" id="A0A5A5TD90"/>
<feature type="compositionally biased region" description="Basic and acidic residues" evidence="1">
    <location>
        <begin position="30"/>
        <end position="51"/>
    </location>
</feature>
<proteinExistence type="predicted"/>
<sequence length="63" mass="7169">MKKNYIVDRRIHDNIDEPSRSAKLMAELHEDAPFDLSKNRQEKIKSPERDNTTSAGGAKSQEA</sequence>
<evidence type="ECO:0000256" key="1">
    <source>
        <dbReference type="SAM" id="MobiDB-lite"/>
    </source>
</evidence>
<name>A0A5A5TD90_9CHLR</name>
<comment type="caution">
    <text evidence="2">The sequence shown here is derived from an EMBL/GenBank/DDBJ whole genome shotgun (WGS) entry which is preliminary data.</text>
</comment>